<dbReference type="PANTHER" id="PTHR42928">
    <property type="entry name" value="TRICARBOXYLATE-BINDING PROTEIN"/>
    <property type="match status" value="1"/>
</dbReference>
<dbReference type="PANTHER" id="PTHR42928:SF3">
    <property type="entry name" value="UPF0065 PROTEIN YFLP"/>
    <property type="match status" value="1"/>
</dbReference>
<comment type="similarity">
    <text evidence="1">Belongs to the UPF0065 (bug) family.</text>
</comment>
<dbReference type="Pfam" id="PF03401">
    <property type="entry name" value="TctC"/>
    <property type="match status" value="1"/>
</dbReference>
<dbReference type="Gene3D" id="3.40.190.10">
    <property type="entry name" value="Periplasmic binding protein-like II"/>
    <property type="match status" value="1"/>
</dbReference>
<keyword evidence="3" id="KW-1185">Reference proteome</keyword>
<comment type="caution">
    <text evidence="2">The sequence shown here is derived from an EMBL/GenBank/DDBJ whole genome shotgun (WGS) entry which is preliminary data.</text>
</comment>
<evidence type="ECO:0000313" key="3">
    <source>
        <dbReference type="Proteomes" id="UP001165685"/>
    </source>
</evidence>
<dbReference type="PIRSF" id="PIRSF017082">
    <property type="entry name" value="YflP"/>
    <property type="match status" value="1"/>
</dbReference>
<protein>
    <submittedName>
        <fullName evidence="2">Tripartite tricarboxylate transporter substrate-binding protein</fullName>
    </submittedName>
</protein>
<proteinExistence type="inferred from homology"/>
<dbReference type="InterPro" id="IPR042100">
    <property type="entry name" value="Bug_dom1"/>
</dbReference>
<sequence>MPGGPRSPRPLLAAGAALVLCAAAALTALALWGPQPRPPELRVMVPNPPGGGYDTTARALAEALAAEPGVPGPPEVFNLQGGAGTAALARTVHEEGNGRLLLQMGLGLVAGAQVRGSQYTPADTTPIARLLEEPEVVLVPADSPYTGFEQLAEDWQDPDTVLRLGGGSTRGGPDHLALLLIGEELGLEPGSLGYVRHDGGGDTLAALLRHEIDVAAAGAGEYRHAIAAGELRPLAVTGAERVPGIDAPTLRELGLDLEFTNWRGLVAPPGIGDARRKELTGMLADMRTSPEWRKALEENHWTDAYLEGDRFGAFLAEEQETVDDLLERQGVD</sequence>
<evidence type="ECO:0000256" key="1">
    <source>
        <dbReference type="ARBA" id="ARBA00006987"/>
    </source>
</evidence>
<dbReference type="EMBL" id="JAQFWP010000039">
    <property type="protein sequence ID" value="MDA2806700.1"/>
    <property type="molecule type" value="Genomic_DNA"/>
</dbReference>
<organism evidence="2 3">
    <name type="scientific">Nocardiopsis suaedae</name>
    <dbReference type="NCBI Taxonomy" id="3018444"/>
    <lineage>
        <taxon>Bacteria</taxon>
        <taxon>Bacillati</taxon>
        <taxon>Actinomycetota</taxon>
        <taxon>Actinomycetes</taxon>
        <taxon>Streptosporangiales</taxon>
        <taxon>Nocardiopsidaceae</taxon>
        <taxon>Nocardiopsis</taxon>
    </lineage>
</organism>
<dbReference type="InterPro" id="IPR005064">
    <property type="entry name" value="BUG"/>
</dbReference>
<dbReference type="SUPFAM" id="SSF53850">
    <property type="entry name" value="Periplasmic binding protein-like II"/>
    <property type="match status" value="1"/>
</dbReference>
<dbReference type="RefSeq" id="WP_270679336.1">
    <property type="nucleotide sequence ID" value="NZ_JAQFWP010000039.1"/>
</dbReference>
<dbReference type="Gene3D" id="3.40.190.150">
    <property type="entry name" value="Bordetella uptake gene, domain 1"/>
    <property type="match status" value="1"/>
</dbReference>
<accession>A0ABT4TPT6</accession>
<dbReference type="Proteomes" id="UP001165685">
    <property type="component" value="Unassembled WGS sequence"/>
</dbReference>
<reference evidence="2" key="1">
    <citation type="submission" date="2023-01" db="EMBL/GenBank/DDBJ databases">
        <title>Draft genome sequence of Nocardiopsis sp. LSu2-4 isolated from halophytes.</title>
        <authorList>
            <person name="Duangmal K."/>
            <person name="Chantavorakit T."/>
        </authorList>
    </citation>
    <scope>NUCLEOTIDE SEQUENCE</scope>
    <source>
        <strain evidence="2">LSu2-4</strain>
    </source>
</reference>
<evidence type="ECO:0000313" key="2">
    <source>
        <dbReference type="EMBL" id="MDA2806700.1"/>
    </source>
</evidence>
<gene>
    <name evidence="2" type="ORF">O4U47_19480</name>
</gene>
<name>A0ABT4TPT6_9ACTN</name>